<feature type="transmembrane region" description="Helical" evidence="5">
    <location>
        <begin position="331"/>
        <end position="350"/>
    </location>
</feature>
<feature type="transmembrane region" description="Helical" evidence="5">
    <location>
        <begin position="170"/>
        <end position="188"/>
    </location>
</feature>
<dbReference type="PANTHER" id="PTHR10846:SF8">
    <property type="entry name" value="INNER MEMBRANE PROTEIN YRBG"/>
    <property type="match status" value="1"/>
</dbReference>
<dbReference type="GO" id="GO:0005886">
    <property type="term" value="C:plasma membrane"/>
    <property type="evidence" value="ECO:0007669"/>
    <property type="project" value="TreeGrafter"/>
</dbReference>
<feature type="transmembrane region" description="Helical" evidence="5">
    <location>
        <begin position="77"/>
        <end position="95"/>
    </location>
</feature>
<dbReference type="PANTHER" id="PTHR10846">
    <property type="entry name" value="SODIUM/POTASSIUM/CALCIUM EXCHANGER"/>
    <property type="match status" value="1"/>
</dbReference>
<evidence type="ECO:0000256" key="4">
    <source>
        <dbReference type="ARBA" id="ARBA00023136"/>
    </source>
</evidence>
<feature type="transmembrane region" description="Helical" evidence="5">
    <location>
        <begin position="243"/>
        <end position="264"/>
    </location>
</feature>
<dbReference type="NCBIfam" id="TIGR00367">
    <property type="entry name" value="calcium/sodium antiporter"/>
    <property type="match status" value="1"/>
</dbReference>
<evidence type="ECO:0000256" key="2">
    <source>
        <dbReference type="ARBA" id="ARBA00022692"/>
    </source>
</evidence>
<dbReference type="GO" id="GO:0005262">
    <property type="term" value="F:calcium channel activity"/>
    <property type="evidence" value="ECO:0007669"/>
    <property type="project" value="TreeGrafter"/>
</dbReference>
<feature type="transmembrane region" description="Helical" evidence="5">
    <location>
        <begin position="34"/>
        <end position="57"/>
    </location>
</feature>
<dbReference type="InterPro" id="IPR004837">
    <property type="entry name" value="NaCa_Exmemb"/>
</dbReference>
<evidence type="ECO:0000259" key="6">
    <source>
        <dbReference type="Pfam" id="PF01699"/>
    </source>
</evidence>
<evidence type="ECO:0000256" key="5">
    <source>
        <dbReference type="SAM" id="Phobius"/>
    </source>
</evidence>
<feature type="transmembrane region" description="Helical" evidence="5">
    <location>
        <begin position="302"/>
        <end position="319"/>
    </location>
</feature>
<dbReference type="AlphaFoldDB" id="A0A5C5WKQ7"/>
<dbReference type="Proteomes" id="UP000316598">
    <property type="component" value="Unassembled WGS sequence"/>
</dbReference>
<name>A0A5C5WKQ7_9BACT</name>
<feature type="transmembrane region" description="Helical" evidence="5">
    <location>
        <begin position="208"/>
        <end position="231"/>
    </location>
</feature>
<organism evidence="7 8">
    <name type="scientific">Rubripirellula amarantea</name>
    <dbReference type="NCBI Taxonomy" id="2527999"/>
    <lineage>
        <taxon>Bacteria</taxon>
        <taxon>Pseudomonadati</taxon>
        <taxon>Planctomycetota</taxon>
        <taxon>Planctomycetia</taxon>
        <taxon>Pirellulales</taxon>
        <taxon>Pirellulaceae</taxon>
        <taxon>Rubripirellula</taxon>
    </lineage>
</organism>
<feature type="domain" description="Sodium/calcium exchanger membrane region" evidence="6">
    <location>
        <begin position="5"/>
        <end position="142"/>
    </location>
</feature>
<dbReference type="OrthoDB" id="9794225at2"/>
<dbReference type="GO" id="GO:0006874">
    <property type="term" value="P:intracellular calcium ion homeostasis"/>
    <property type="evidence" value="ECO:0007669"/>
    <property type="project" value="TreeGrafter"/>
</dbReference>
<dbReference type="InterPro" id="IPR004481">
    <property type="entry name" value="K/Na/Ca-exchanger"/>
</dbReference>
<reference evidence="7 8" key="1">
    <citation type="submission" date="2019-02" db="EMBL/GenBank/DDBJ databases">
        <title>Deep-cultivation of Planctomycetes and their phenomic and genomic characterization uncovers novel biology.</title>
        <authorList>
            <person name="Wiegand S."/>
            <person name="Jogler M."/>
            <person name="Boedeker C."/>
            <person name="Pinto D."/>
            <person name="Vollmers J."/>
            <person name="Rivas-Marin E."/>
            <person name="Kohn T."/>
            <person name="Peeters S.H."/>
            <person name="Heuer A."/>
            <person name="Rast P."/>
            <person name="Oberbeckmann S."/>
            <person name="Bunk B."/>
            <person name="Jeske O."/>
            <person name="Meyerdierks A."/>
            <person name="Storesund J.E."/>
            <person name="Kallscheuer N."/>
            <person name="Luecker S."/>
            <person name="Lage O.M."/>
            <person name="Pohl T."/>
            <person name="Merkel B.J."/>
            <person name="Hornburger P."/>
            <person name="Mueller R.-W."/>
            <person name="Bruemmer F."/>
            <person name="Labrenz M."/>
            <person name="Spormann A.M."/>
            <person name="Op Den Camp H."/>
            <person name="Overmann J."/>
            <person name="Amann R."/>
            <person name="Jetten M.S.M."/>
            <person name="Mascher T."/>
            <person name="Medema M.H."/>
            <person name="Devos D.P."/>
            <person name="Kaster A.-K."/>
            <person name="Ovreas L."/>
            <person name="Rohde M."/>
            <person name="Galperin M.Y."/>
            <person name="Jogler C."/>
        </authorList>
    </citation>
    <scope>NUCLEOTIDE SEQUENCE [LARGE SCALE GENOMIC DNA]</scope>
    <source>
        <strain evidence="7 8">Pla22</strain>
    </source>
</reference>
<keyword evidence="3 5" id="KW-1133">Transmembrane helix</keyword>
<dbReference type="Gene3D" id="1.20.1420.30">
    <property type="entry name" value="NCX, central ion-binding region"/>
    <property type="match status" value="1"/>
</dbReference>
<feature type="domain" description="Sodium/calcium exchanger membrane region" evidence="6">
    <location>
        <begin position="174"/>
        <end position="316"/>
    </location>
</feature>
<feature type="transmembrane region" description="Helical" evidence="5">
    <location>
        <begin position="6"/>
        <end position="22"/>
    </location>
</feature>
<evidence type="ECO:0000313" key="8">
    <source>
        <dbReference type="Proteomes" id="UP000316598"/>
    </source>
</evidence>
<feature type="transmembrane region" description="Helical" evidence="5">
    <location>
        <begin position="276"/>
        <end position="295"/>
    </location>
</feature>
<evidence type="ECO:0000256" key="1">
    <source>
        <dbReference type="ARBA" id="ARBA00004141"/>
    </source>
</evidence>
<sequence length="357" mass="37581">MLETFQILLGLVLLVIGGELLVRGAASLAAAMQISPLVIGLTVVAFGTSAPELGVSLQAALAGDASIAVGNVVGSNIINILFVLGAAAVVAPLIVSSDLIRKDLPVMIAATAVFWWMASDGNVSRWEGIAMFVTLLVYLWQSITGSRKATKAQAAEIEEYAETLLSAKDYFIQIGFLIAGLVMLGIGANQLVAGATSIAESLGVSQLVIGLTVVAIGTSLPEVVTSIVASYRGQRDIAVGNVVGSNLFNILCVLGLTAAVSPVGVEVPADAISFDFPVMMAVAFVCLPIFFTGFLIRRWEGALFLAFYALYTIVILVVAKQPELSQHYREFVIYGVVPLMLLALMLSFVLNRKPTAT</sequence>
<evidence type="ECO:0000313" key="7">
    <source>
        <dbReference type="EMBL" id="TWT50553.1"/>
    </source>
</evidence>
<dbReference type="InterPro" id="IPR044880">
    <property type="entry name" value="NCX_ion-bd_dom_sf"/>
</dbReference>
<feature type="transmembrane region" description="Helical" evidence="5">
    <location>
        <begin position="124"/>
        <end position="141"/>
    </location>
</feature>
<gene>
    <name evidence="7" type="primary">yrbG_2</name>
    <name evidence="7" type="ORF">Pla22_32960</name>
</gene>
<protein>
    <submittedName>
        <fullName evidence="7">Inner membrane protein YrbG</fullName>
    </submittedName>
</protein>
<comment type="subcellular location">
    <subcellularLocation>
        <location evidence="1">Membrane</location>
        <topology evidence="1">Multi-pass membrane protein</topology>
    </subcellularLocation>
</comment>
<keyword evidence="2 5" id="KW-0812">Transmembrane</keyword>
<proteinExistence type="predicted"/>
<dbReference type="EMBL" id="SJPI01000002">
    <property type="protein sequence ID" value="TWT50553.1"/>
    <property type="molecule type" value="Genomic_DNA"/>
</dbReference>
<dbReference type="RefSeq" id="WP_146515765.1">
    <property type="nucleotide sequence ID" value="NZ_SJPI01000002.1"/>
</dbReference>
<keyword evidence="8" id="KW-1185">Reference proteome</keyword>
<keyword evidence="4 5" id="KW-0472">Membrane</keyword>
<evidence type="ECO:0000256" key="3">
    <source>
        <dbReference type="ARBA" id="ARBA00022989"/>
    </source>
</evidence>
<accession>A0A5C5WKQ7</accession>
<comment type="caution">
    <text evidence="7">The sequence shown here is derived from an EMBL/GenBank/DDBJ whole genome shotgun (WGS) entry which is preliminary data.</text>
</comment>
<dbReference type="Pfam" id="PF01699">
    <property type="entry name" value="Na_Ca_ex"/>
    <property type="match status" value="2"/>
</dbReference>
<dbReference type="GO" id="GO:0008273">
    <property type="term" value="F:calcium, potassium:sodium antiporter activity"/>
    <property type="evidence" value="ECO:0007669"/>
    <property type="project" value="TreeGrafter"/>
</dbReference>